<keyword evidence="3" id="KW-0342">GTP-binding</keyword>
<dbReference type="SUPFAM" id="SSF52540">
    <property type="entry name" value="P-loop containing nucleoside triphosphate hydrolases"/>
    <property type="match status" value="1"/>
</dbReference>
<dbReference type="InterPro" id="IPR001806">
    <property type="entry name" value="Small_GTPase"/>
</dbReference>
<keyword evidence="6" id="KW-1185">Reference proteome</keyword>
<dbReference type="SMART" id="SM00175">
    <property type="entry name" value="RAB"/>
    <property type="match status" value="1"/>
</dbReference>
<protein>
    <submittedName>
        <fullName evidence="5">Ras-domain-containing protein</fullName>
    </submittedName>
</protein>
<dbReference type="EMBL" id="MU004182">
    <property type="protein sequence ID" value="KAF2501206.1"/>
    <property type="molecule type" value="Genomic_DNA"/>
</dbReference>
<dbReference type="AlphaFoldDB" id="A0A6A6R9N3"/>
<dbReference type="SMART" id="SM00173">
    <property type="entry name" value="RAS"/>
    <property type="match status" value="1"/>
</dbReference>
<dbReference type="GO" id="GO:0005525">
    <property type="term" value="F:GTP binding"/>
    <property type="evidence" value="ECO:0007669"/>
    <property type="project" value="UniProtKB-KW"/>
</dbReference>
<sequence length="291" mass="31798">MDNPGPDSFPDTTARLPLLKAPLGKIDGTAPPGESIFVIEGDTFTVGALSLDDIPRIVAAEQAEIKRSNPHPSTAASGAAQVASPARDQTETPPTTAPSSLLPKHSRKLVVVGDGCAGKTMLLDFGGGITYNWDIHVSTVEVDGRAVEVSMWDTMGQEDYDRLRPLGYPGTHVVLIMFSLVNPDSLDNIQEKWISEILHFLPGVPYILVGNYKDVVNDPKEIEDLRKIGQHPVTREEAEDVCKKIEAKRYMEISAKTGEGLKELFEYATRLSLVGKPRKRRRGLKRLFGGA</sequence>
<dbReference type="OrthoDB" id="8830751at2759"/>
<feature type="compositionally biased region" description="Low complexity" evidence="4">
    <location>
        <begin position="73"/>
        <end position="101"/>
    </location>
</feature>
<dbReference type="NCBIfam" id="TIGR00231">
    <property type="entry name" value="small_GTP"/>
    <property type="match status" value="1"/>
</dbReference>
<organism evidence="5 6">
    <name type="scientific">Lophium mytilinum</name>
    <dbReference type="NCBI Taxonomy" id="390894"/>
    <lineage>
        <taxon>Eukaryota</taxon>
        <taxon>Fungi</taxon>
        <taxon>Dikarya</taxon>
        <taxon>Ascomycota</taxon>
        <taxon>Pezizomycotina</taxon>
        <taxon>Dothideomycetes</taxon>
        <taxon>Pleosporomycetidae</taxon>
        <taxon>Mytilinidiales</taxon>
        <taxon>Mytilinidiaceae</taxon>
        <taxon>Lophium</taxon>
    </lineage>
</organism>
<dbReference type="GO" id="GO:0003924">
    <property type="term" value="F:GTPase activity"/>
    <property type="evidence" value="ECO:0007669"/>
    <property type="project" value="InterPro"/>
</dbReference>
<accession>A0A6A6R9N3</accession>
<dbReference type="PRINTS" id="PR00449">
    <property type="entry name" value="RASTRNSFRMNG"/>
</dbReference>
<evidence type="ECO:0000313" key="5">
    <source>
        <dbReference type="EMBL" id="KAF2501206.1"/>
    </source>
</evidence>
<dbReference type="PROSITE" id="PS51419">
    <property type="entry name" value="RAB"/>
    <property type="match status" value="1"/>
</dbReference>
<dbReference type="Pfam" id="PF00071">
    <property type="entry name" value="Ras"/>
    <property type="match status" value="1"/>
</dbReference>
<dbReference type="InterPro" id="IPR003578">
    <property type="entry name" value="Small_GTPase_Rho"/>
</dbReference>
<dbReference type="SMART" id="SM00174">
    <property type="entry name" value="RHO"/>
    <property type="match status" value="1"/>
</dbReference>
<gene>
    <name evidence="5" type="ORF">BU16DRAFT_599089</name>
</gene>
<dbReference type="PANTHER" id="PTHR24072">
    <property type="entry name" value="RHO FAMILY GTPASE"/>
    <property type="match status" value="1"/>
</dbReference>
<dbReference type="Proteomes" id="UP000799750">
    <property type="component" value="Unassembled WGS sequence"/>
</dbReference>
<evidence type="ECO:0000256" key="4">
    <source>
        <dbReference type="SAM" id="MobiDB-lite"/>
    </source>
</evidence>
<evidence type="ECO:0000256" key="3">
    <source>
        <dbReference type="ARBA" id="ARBA00023134"/>
    </source>
</evidence>
<evidence type="ECO:0000256" key="2">
    <source>
        <dbReference type="ARBA" id="ARBA00022741"/>
    </source>
</evidence>
<dbReference type="PROSITE" id="PS51420">
    <property type="entry name" value="RHO"/>
    <property type="match status" value="1"/>
</dbReference>
<dbReference type="InterPro" id="IPR005225">
    <property type="entry name" value="Small_GTP-bd"/>
</dbReference>
<keyword evidence="1" id="KW-0488">Methylation</keyword>
<evidence type="ECO:0000256" key="1">
    <source>
        <dbReference type="ARBA" id="ARBA00022481"/>
    </source>
</evidence>
<name>A0A6A6R9N3_9PEZI</name>
<reference evidence="5" key="1">
    <citation type="journal article" date="2020" name="Stud. Mycol.">
        <title>101 Dothideomycetes genomes: a test case for predicting lifestyles and emergence of pathogens.</title>
        <authorList>
            <person name="Haridas S."/>
            <person name="Albert R."/>
            <person name="Binder M."/>
            <person name="Bloem J."/>
            <person name="Labutti K."/>
            <person name="Salamov A."/>
            <person name="Andreopoulos B."/>
            <person name="Baker S."/>
            <person name="Barry K."/>
            <person name="Bills G."/>
            <person name="Bluhm B."/>
            <person name="Cannon C."/>
            <person name="Castanera R."/>
            <person name="Culley D."/>
            <person name="Daum C."/>
            <person name="Ezra D."/>
            <person name="Gonzalez J."/>
            <person name="Henrissat B."/>
            <person name="Kuo A."/>
            <person name="Liang C."/>
            <person name="Lipzen A."/>
            <person name="Lutzoni F."/>
            <person name="Magnuson J."/>
            <person name="Mondo S."/>
            <person name="Nolan M."/>
            <person name="Ohm R."/>
            <person name="Pangilinan J."/>
            <person name="Park H.-J."/>
            <person name="Ramirez L."/>
            <person name="Alfaro M."/>
            <person name="Sun H."/>
            <person name="Tritt A."/>
            <person name="Yoshinaga Y."/>
            <person name="Zwiers L.-H."/>
            <person name="Turgeon B."/>
            <person name="Goodwin S."/>
            <person name="Spatafora J."/>
            <person name="Crous P."/>
            <person name="Grigoriev I."/>
        </authorList>
    </citation>
    <scope>NUCLEOTIDE SEQUENCE</scope>
    <source>
        <strain evidence="5">CBS 269.34</strain>
    </source>
</reference>
<dbReference type="InterPro" id="IPR027417">
    <property type="entry name" value="P-loop_NTPase"/>
</dbReference>
<evidence type="ECO:0000313" key="6">
    <source>
        <dbReference type="Proteomes" id="UP000799750"/>
    </source>
</evidence>
<proteinExistence type="predicted"/>
<keyword evidence="2" id="KW-0547">Nucleotide-binding</keyword>
<dbReference type="GO" id="GO:0007264">
    <property type="term" value="P:small GTPase-mediated signal transduction"/>
    <property type="evidence" value="ECO:0007669"/>
    <property type="project" value="InterPro"/>
</dbReference>
<feature type="region of interest" description="Disordered" evidence="4">
    <location>
        <begin position="64"/>
        <end position="101"/>
    </location>
</feature>
<dbReference type="Gene3D" id="3.40.50.300">
    <property type="entry name" value="P-loop containing nucleotide triphosphate hydrolases"/>
    <property type="match status" value="1"/>
</dbReference>